<evidence type="ECO:0000256" key="2">
    <source>
        <dbReference type="ARBA" id="ARBA00004174"/>
    </source>
</evidence>
<dbReference type="GO" id="GO:0005506">
    <property type="term" value="F:iron ion binding"/>
    <property type="evidence" value="ECO:0007669"/>
    <property type="project" value="InterPro"/>
</dbReference>
<evidence type="ECO:0000256" key="13">
    <source>
        <dbReference type="PIRSR" id="PIRSR602401-1"/>
    </source>
</evidence>
<comment type="similarity">
    <text evidence="4 14">Belongs to the cytochrome P450 family.</text>
</comment>
<keyword evidence="10 13" id="KW-0408">Iron</keyword>
<keyword evidence="8" id="KW-0492">Microsome</keyword>
<evidence type="ECO:0000256" key="11">
    <source>
        <dbReference type="ARBA" id="ARBA00023033"/>
    </source>
</evidence>
<dbReference type="InterPro" id="IPR036396">
    <property type="entry name" value="Cyt_P450_sf"/>
</dbReference>
<evidence type="ECO:0000256" key="8">
    <source>
        <dbReference type="ARBA" id="ARBA00022848"/>
    </source>
</evidence>
<sequence length="189" mass="21411">MNTREQLAFKRGDMIDSMLALKNGEQNPIYKFEGDNLLAHPSSFFIAGFEATATTLAFVLHDLACHPEHQETLYKEIQAHLSGKEMTMDSINELPFLDCILTESLRLHPPLPVTDRIAVKDYKVPGTELIIEKDIAVYVSVNATNQDPKYFSNPREFIPLRTEKVEDKKFYESLAFGIGPRSCIGKLFT</sequence>
<dbReference type="AlphaFoldDB" id="A0AAW2FB34"/>
<evidence type="ECO:0000256" key="3">
    <source>
        <dbReference type="ARBA" id="ARBA00004406"/>
    </source>
</evidence>
<evidence type="ECO:0000313" key="16">
    <source>
        <dbReference type="Proteomes" id="UP001430953"/>
    </source>
</evidence>
<keyword evidence="12" id="KW-0472">Membrane</keyword>
<dbReference type="GO" id="GO:0016705">
    <property type="term" value="F:oxidoreductase activity, acting on paired donors, with incorporation or reduction of molecular oxygen"/>
    <property type="evidence" value="ECO:0007669"/>
    <property type="project" value="InterPro"/>
</dbReference>
<evidence type="ECO:0000256" key="4">
    <source>
        <dbReference type="ARBA" id="ARBA00010617"/>
    </source>
</evidence>
<name>A0AAW2FB34_9HYME</name>
<evidence type="ECO:0000256" key="14">
    <source>
        <dbReference type="RuleBase" id="RU000461"/>
    </source>
</evidence>
<organism evidence="15 16">
    <name type="scientific">Cardiocondyla obscurior</name>
    <dbReference type="NCBI Taxonomy" id="286306"/>
    <lineage>
        <taxon>Eukaryota</taxon>
        <taxon>Metazoa</taxon>
        <taxon>Ecdysozoa</taxon>
        <taxon>Arthropoda</taxon>
        <taxon>Hexapoda</taxon>
        <taxon>Insecta</taxon>
        <taxon>Pterygota</taxon>
        <taxon>Neoptera</taxon>
        <taxon>Endopterygota</taxon>
        <taxon>Hymenoptera</taxon>
        <taxon>Apocrita</taxon>
        <taxon>Aculeata</taxon>
        <taxon>Formicoidea</taxon>
        <taxon>Formicidae</taxon>
        <taxon>Myrmicinae</taxon>
        <taxon>Cardiocondyla</taxon>
    </lineage>
</organism>
<evidence type="ECO:0000256" key="9">
    <source>
        <dbReference type="ARBA" id="ARBA00023002"/>
    </source>
</evidence>
<dbReference type="EMBL" id="JADYXP020000013">
    <property type="protein sequence ID" value="KAL0111375.1"/>
    <property type="molecule type" value="Genomic_DNA"/>
</dbReference>
<accession>A0AAW2FB34</accession>
<evidence type="ECO:0000256" key="12">
    <source>
        <dbReference type="ARBA" id="ARBA00023136"/>
    </source>
</evidence>
<dbReference type="PRINTS" id="PR00463">
    <property type="entry name" value="EP450I"/>
</dbReference>
<dbReference type="SUPFAM" id="SSF48264">
    <property type="entry name" value="Cytochrome P450"/>
    <property type="match status" value="1"/>
</dbReference>
<feature type="binding site" description="axial binding residue" evidence="13">
    <location>
        <position position="183"/>
    </location>
    <ligand>
        <name>heme</name>
        <dbReference type="ChEBI" id="CHEBI:30413"/>
    </ligand>
    <ligandPart>
        <name>Fe</name>
        <dbReference type="ChEBI" id="CHEBI:18248"/>
    </ligandPart>
</feature>
<evidence type="ECO:0000256" key="10">
    <source>
        <dbReference type="ARBA" id="ARBA00023004"/>
    </source>
</evidence>
<keyword evidence="7" id="KW-0256">Endoplasmic reticulum</keyword>
<evidence type="ECO:0000256" key="1">
    <source>
        <dbReference type="ARBA" id="ARBA00001971"/>
    </source>
</evidence>
<dbReference type="Pfam" id="PF00067">
    <property type="entry name" value="p450"/>
    <property type="match status" value="1"/>
</dbReference>
<keyword evidence="6 13" id="KW-0479">Metal-binding</keyword>
<evidence type="ECO:0000256" key="6">
    <source>
        <dbReference type="ARBA" id="ARBA00022723"/>
    </source>
</evidence>
<dbReference type="InterPro" id="IPR017972">
    <property type="entry name" value="Cyt_P450_CS"/>
</dbReference>
<comment type="cofactor">
    <cofactor evidence="1 13">
        <name>heme</name>
        <dbReference type="ChEBI" id="CHEBI:30413"/>
    </cofactor>
</comment>
<dbReference type="Gene3D" id="1.10.630.10">
    <property type="entry name" value="Cytochrome P450"/>
    <property type="match status" value="1"/>
</dbReference>
<keyword evidence="5 13" id="KW-0349">Heme</keyword>
<evidence type="ECO:0000256" key="5">
    <source>
        <dbReference type="ARBA" id="ARBA00022617"/>
    </source>
</evidence>
<dbReference type="InterPro" id="IPR050476">
    <property type="entry name" value="Insect_CytP450_Detox"/>
</dbReference>
<keyword evidence="9 14" id="KW-0560">Oxidoreductase</keyword>
<dbReference type="PANTHER" id="PTHR24292:SF102">
    <property type="entry name" value="CYTOCHROME P450 FAMILY-RELATED"/>
    <property type="match status" value="1"/>
</dbReference>
<gene>
    <name evidence="15" type="ORF">PUN28_012931</name>
</gene>
<dbReference type="InterPro" id="IPR002401">
    <property type="entry name" value="Cyt_P450_E_grp-I"/>
</dbReference>
<evidence type="ECO:0008006" key="17">
    <source>
        <dbReference type="Google" id="ProtNLM"/>
    </source>
</evidence>
<reference evidence="15 16" key="1">
    <citation type="submission" date="2023-03" db="EMBL/GenBank/DDBJ databases">
        <title>High recombination rates correlate with genetic variation in Cardiocondyla obscurior ants.</title>
        <authorList>
            <person name="Errbii M."/>
        </authorList>
    </citation>
    <scope>NUCLEOTIDE SEQUENCE [LARGE SCALE GENOMIC DNA]</scope>
    <source>
        <strain evidence="15">Alpha-2009</strain>
        <tissue evidence="15">Whole body</tissue>
    </source>
</reference>
<dbReference type="InterPro" id="IPR001128">
    <property type="entry name" value="Cyt_P450"/>
</dbReference>
<dbReference type="PANTHER" id="PTHR24292">
    <property type="entry name" value="CYTOCHROME P450"/>
    <property type="match status" value="1"/>
</dbReference>
<comment type="subcellular location">
    <subcellularLocation>
        <location evidence="3">Endoplasmic reticulum membrane</location>
        <topology evidence="3">Peripheral membrane protein</topology>
    </subcellularLocation>
    <subcellularLocation>
        <location evidence="2">Microsome membrane</location>
        <topology evidence="2">Peripheral membrane protein</topology>
    </subcellularLocation>
</comment>
<dbReference type="GO" id="GO:0004497">
    <property type="term" value="F:monooxygenase activity"/>
    <property type="evidence" value="ECO:0007669"/>
    <property type="project" value="UniProtKB-KW"/>
</dbReference>
<evidence type="ECO:0000256" key="7">
    <source>
        <dbReference type="ARBA" id="ARBA00022824"/>
    </source>
</evidence>
<dbReference type="GO" id="GO:0005789">
    <property type="term" value="C:endoplasmic reticulum membrane"/>
    <property type="evidence" value="ECO:0007669"/>
    <property type="project" value="UniProtKB-SubCell"/>
</dbReference>
<keyword evidence="11 14" id="KW-0503">Monooxygenase</keyword>
<dbReference type="Proteomes" id="UP001430953">
    <property type="component" value="Unassembled WGS sequence"/>
</dbReference>
<comment type="caution">
    <text evidence="15">The sequence shown here is derived from an EMBL/GenBank/DDBJ whole genome shotgun (WGS) entry which is preliminary data.</text>
</comment>
<dbReference type="PROSITE" id="PS00086">
    <property type="entry name" value="CYTOCHROME_P450"/>
    <property type="match status" value="1"/>
</dbReference>
<evidence type="ECO:0000313" key="15">
    <source>
        <dbReference type="EMBL" id="KAL0111375.1"/>
    </source>
</evidence>
<dbReference type="GO" id="GO:0020037">
    <property type="term" value="F:heme binding"/>
    <property type="evidence" value="ECO:0007669"/>
    <property type="project" value="InterPro"/>
</dbReference>
<keyword evidence="16" id="KW-1185">Reference proteome</keyword>
<protein>
    <recommendedName>
        <fullName evidence="17">Cytochrome P450</fullName>
    </recommendedName>
</protein>
<proteinExistence type="inferred from homology"/>
<dbReference type="PRINTS" id="PR00385">
    <property type="entry name" value="P450"/>
</dbReference>